<evidence type="ECO:0000256" key="1">
    <source>
        <dbReference type="ARBA" id="ARBA00004651"/>
    </source>
</evidence>
<dbReference type="CDD" id="cd06261">
    <property type="entry name" value="TM_PBP2"/>
    <property type="match status" value="1"/>
</dbReference>
<proteinExistence type="inferred from homology"/>
<feature type="transmembrane region" description="Helical" evidence="9">
    <location>
        <begin position="155"/>
        <end position="174"/>
    </location>
</feature>
<dbReference type="PANTHER" id="PTHR32243">
    <property type="entry name" value="MALTOSE TRANSPORT SYSTEM PERMEASE-RELATED"/>
    <property type="match status" value="1"/>
</dbReference>
<evidence type="ECO:0000313" key="11">
    <source>
        <dbReference type="EMBL" id="SFB72298.1"/>
    </source>
</evidence>
<accession>A0A1I1DGW2</accession>
<dbReference type="PANTHER" id="PTHR32243:SF50">
    <property type="entry name" value="MALTOSE_MALTODEXTRIN TRANSPORT SYSTEM PERMEASE PROTEIN MALG"/>
    <property type="match status" value="1"/>
</dbReference>
<comment type="similarity">
    <text evidence="2">Belongs to the binding-protein-dependent transport system permease family. MalFG subfamily.</text>
</comment>
<dbReference type="AlphaFoldDB" id="A0A1I1DGW2"/>
<keyword evidence="3 9" id="KW-0813">Transport</keyword>
<evidence type="ECO:0000256" key="9">
    <source>
        <dbReference type="RuleBase" id="RU363032"/>
    </source>
</evidence>
<dbReference type="GO" id="GO:0005886">
    <property type="term" value="C:plasma membrane"/>
    <property type="evidence" value="ECO:0007669"/>
    <property type="project" value="UniProtKB-SubCell"/>
</dbReference>
<evidence type="ECO:0000256" key="7">
    <source>
        <dbReference type="ARBA" id="ARBA00022989"/>
    </source>
</evidence>
<dbReference type="Proteomes" id="UP000199161">
    <property type="component" value="Unassembled WGS sequence"/>
</dbReference>
<keyword evidence="7 9" id="KW-1133">Transmembrane helix</keyword>
<evidence type="ECO:0000256" key="5">
    <source>
        <dbReference type="ARBA" id="ARBA00022597"/>
    </source>
</evidence>
<dbReference type="InterPro" id="IPR050901">
    <property type="entry name" value="BP-dep_ABC_trans_perm"/>
</dbReference>
<gene>
    <name evidence="11" type="ORF">SAMN05444422_101482</name>
</gene>
<feature type="domain" description="ABC transmembrane type-1" evidence="10">
    <location>
        <begin position="87"/>
        <end position="280"/>
    </location>
</feature>
<dbReference type="Pfam" id="PF00528">
    <property type="entry name" value="BPD_transp_1"/>
    <property type="match status" value="1"/>
</dbReference>
<feature type="transmembrane region" description="Helical" evidence="9">
    <location>
        <begin position="203"/>
        <end position="224"/>
    </location>
</feature>
<evidence type="ECO:0000256" key="2">
    <source>
        <dbReference type="ARBA" id="ARBA00009047"/>
    </source>
</evidence>
<evidence type="ECO:0000256" key="4">
    <source>
        <dbReference type="ARBA" id="ARBA00022475"/>
    </source>
</evidence>
<feature type="transmembrane region" description="Helical" evidence="9">
    <location>
        <begin position="123"/>
        <end position="143"/>
    </location>
</feature>
<dbReference type="RefSeq" id="WP_089785002.1">
    <property type="nucleotide sequence ID" value="NZ_FOKW01000001.1"/>
</dbReference>
<feature type="transmembrane region" description="Helical" evidence="9">
    <location>
        <begin position="259"/>
        <end position="280"/>
    </location>
</feature>
<name>A0A1I1DGW2_NATHA</name>
<dbReference type="OrthoDB" id="57451at2157"/>
<feature type="transmembrane region" description="Helical" evidence="9">
    <location>
        <begin position="29"/>
        <end position="49"/>
    </location>
</feature>
<dbReference type="PROSITE" id="PS50928">
    <property type="entry name" value="ABC_TM1"/>
    <property type="match status" value="1"/>
</dbReference>
<dbReference type="InterPro" id="IPR035906">
    <property type="entry name" value="MetI-like_sf"/>
</dbReference>
<evidence type="ECO:0000256" key="3">
    <source>
        <dbReference type="ARBA" id="ARBA00022448"/>
    </source>
</evidence>
<reference evidence="12" key="1">
    <citation type="submission" date="2016-10" db="EMBL/GenBank/DDBJ databases">
        <authorList>
            <person name="Varghese N."/>
            <person name="Submissions S."/>
        </authorList>
    </citation>
    <scope>NUCLEOTIDE SEQUENCE [LARGE SCALE GENOMIC DNA]</scope>
    <source>
        <strain evidence="12">DSM 13078</strain>
    </source>
</reference>
<keyword evidence="5" id="KW-0762">Sugar transport</keyword>
<keyword evidence="6 9" id="KW-0812">Transmembrane</keyword>
<keyword evidence="12" id="KW-1185">Reference proteome</keyword>
<dbReference type="Gene3D" id="1.10.3720.10">
    <property type="entry name" value="MetI-like"/>
    <property type="match status" value="1"/>
</dbReference>
<dbReference type="SUPFAM" id="SSF161098">
    <property type="entry name" value="MetI-like"/>
    <property type="match status" value="1"/>
</dbReference>
<organism evidence="11 12">
    <name type="scientific">Natronobacterium haloterrestre</name>
    <name type="common">Halobiforma haloterrestris</name>
    <dbReference type="NCBI Taxonomy" id="148448"/>
    <lineage>
        <taxon>Archaea</taxon>
        <taxon>Methanobacteriati</taxon>
        <taxon>Methanobacteriota</taxon>
        <taxon>Stenosarchaea group</taxon>
        <taxon>Halobacteria</taxon>
        <taxon>Halobacteriales</taxon>
        <taxon>Natrialbaceae</taxon>
        <taxon>Natronobacterium</taxon>
    </lineage>
</organism>
<evidence type="ECO:0000256" key="8">
    <source>
        <dbReference type="ARBA" id="ARBA00023136"/>
    </source>
</evidence>
<protein>
    <submittedName>
        <fullName evidence="11">Carbohydrate ABC transporter membrane protein 2, CUT1 family</fullName>
    </submittedName>
</protein>
<dbReference type="EMBL" id="FOKW01000001">
    <property type="protein sequence ID" value="SFB72298.1"/>
    <property type="molecule type" value="Genomic_DNA"/>
</dbReference>
<sequence length="295" mass="32871">MGGNTDTTVGRLRSGVSWSRLRRYCYDGITYLVYALAIGFFLFPVLWVLSLSLRTEGAVYTSLELIPAEPSLDSYREVLDSGILRWLWNTLFVTVLTVAGIIVVTTPAAYAFSRFEFRGRRSLLLAVLGFQMISPIVIVLPLYDIMRTLGLTESHAGLVLLYIGLQIPFSLWLLKGYFDTIPTELDKAARIDGCNRLQTLRYVLLRPVMPGIAVVAIFNFVLTWSEFVMAYTMLSPGGEDLYTLSMGIYVFDNQLATQWTNVAAAAVVGIVPIIAFFVALQRYFVRGLTEGAVKG</sequence>
<keyword evidence="8 9" id="KW-0472">Membrane</keyword>
<evidence type="ECO:0000256" key="6">
    <source>
        <dbReference type="ARBA" id="ARBA00022692"/>
    </source>
</evidence>
<evidence type="ECO:0000259" key="10">
    <source>
        <dbReference type="PROSITE" id="PS50928"/>
    </source>
</evidence>
<dbReference type="GO" id="GO:0055085">
    <property type="term" value="P:transmembrane transport"/>
    <property type="evidence" value="ECO:0007669"/>
    <property type="project" value="InterPro"/>
</dbReference>
<dbReference type="InterPro" id="IPR000515">
    <property type="entry name" value="MetI-like"/>
</dbReference>
<keyword evidence="4" id="KW-1003">Cell membrane</keyword>
<feature type="transmembrane region" description="Helical" evidence="9">
    <location>
        <begin position="86"/>
        <end position="111"/>
    </location>
</feature>
<evidence type="ECO:0000313" key="12">
    <source>
        <dbReference type="Proteomes" id="UP000199161"/>
    </source>
</evidence>
<comment type="subcellular location">
    <subcellularLocation>
        <location evidence="1 9">Cell membrane</location>
        <topology evidence="1 9">Multi-pass membrane protein</topology>
    </subcellularLocation>
</comment>